<feature type="chain" id="PRO_5009943235" evidence="3">
    <location>
        <begin position="24"/>
        <end position="440"/>
    </location>
</feature>
<sequence>MKNKLIPVLLASSLCVVTLTASAATTVTIGTVNNGDMVRMQSLSSAFEKAYPEIKLEWVVLEENVLRQRLTTDIATKGGQFDVMTIGMYEAPIWGEKGWLTAMDNLPAEYDEADIFPAVSGGLSSEGTLYALPFYAESSMTYYRKDLFEKAGLAMPDQPTWDQMKSFAKALHKPEQGQYGICLRGKAGWGENMALMTTMANSFGARWFDENWKPEFDGEEWKNAVSFYVDLLGNYGPPGASSNGFNENLALFNSGKCGMWVDATVAGAFVTDDSQSNVSDQVGFSLAPQQVTTKGAGWLWSWALAVPVSSDAKEAAKTFAMWATSKEYSQLVAETSGIENVPPGTRASTYNNADYMAAAPFAARTLESMNRADANDSTLKPSPYVGVQFAAIPEFQSIATQVGKMVSGALAGSMTVDEALESSQRISTREMKRARYYDKK</sequence>
<name>A0A1N7L2L2_9GAMM</name>
<keyword evidence="5" id="KW-1185">Reference proteome</keyword>
<feature type="signal peptide" evidence="3">
    <location>
        <begin position="1"/>
        <end position="23"/>
    </location>
</feature>
<dbReference type="Proteomes" id="UP000185999">
    <property type="component" value="Unassembled WGS sequence"/>
</dbReference>
<proteinExistence type="inferred from homology"/>
<evidence type="ECO:0000256" key="3">
    <source>
        <dbReference type="SAM" id="SignalP"/>
    </source>
</evidence>
<keyword evidence="3" id="KW-0732">Signal</keyword>
<dbReference type="RefSeq" id="WP_054342063.1">
    <property type="nucleotide sequence ID" value="NZ_FTOE01000003.1"/>
</dbReference>
<evidence type="ECO:0000256" key="2">
    <source>
        <dbReference type="ARBA" id="ARBA00008520"/>
    </source>
</evidence>
<dbReference type="PANTHER" id="PTHR43649">
    <property type="entry name" value="ARABINOSE-BINDING PROTEIN-RELATED"/>
    <property type="match status" value="1"/>
</dbReference>
<dbReference type="Gene3D" id="3.40.190.10">
    <property type="entry name" value="Periplasmic binding protein-like II"/>
    <property type="match status" value="2"/>
</dbReference>
<dbReference type="AlphaFoldDB" id="A0A1N7L2L2"/>
<comment type="subcellular location">
    <subcellularLocation>
        <location evidence="1">Periplasm</location>
    </subcellularLocation>
</comment>
<organism evidence="4 5">
    <name type="scientific">Neptunomonas antarctica</name>
    <dbReference type="NCBI Taxonomy" id="619304"/>
    <lineage>
        <taxon>Bacteria</taxon>
        <taxon>Pseudomonadati</taxon>
        <taxon>Pseudomonadota</taxon>
        <taxon>Gammaproteobacteria</taxon>
        <taxon>Oceanospirillales</taxon>
        <taxon>Oceanospirillaceae</taxon>
        <taxon>Neptunomonas</taxon>
    </lineage>
</organism>
<evidence type="ECO:0000313" key="5">
    <source>
        <dbReference type="Proteomes" id="UP000185999"/>
    </source>
</evidence>
<dbReference type="SUPFAM" id="SSF53850">
    <property type="entry name" value="Periplasmic binding protein-like II"/>
    <property type="match status" value="1"/>
</dbReference>
<dbReference type="EMBL" id="FTOE01000003">
    <property type="protein sequence ID" value="SIS67986.1"/>
    <property type="molecule type" value="Genomic_DNA"/>
</dbReference>
<dbReference type="InterPro" id="IPR050490">
    <property type="entry name" value="Bact_solute-bd_prot1"/>
</dbReference>
<comment type="similarity">
    <text evidence="2">Belongs to the bacterial solute-binding protein 1 family.</text>
</comment>
<dbReference type="GO" id="GO:0042597">
    <property type="term" value="C:periplasmic space"/>
    <property type="evidence" value="ECO:0007669"/>
    <property type="project" value="UniProtKB-SubCell"/>
</dbReference>
<gene>
    <name evidence="4" type="ORF">SAMN05421760_103171</name>
</gene>
<dbReference type="Pfam" id="PF01547">
    <property type="entry name" value="SBP_bac_1"/>
    <property type="match status" value="1"/>
</dbReference>
<dbReference type="InterPro" id="IPR006059">
    <property type="entry name" value="SBP"/>
</dbReference>
<dbReference type="STRING" id="619304.SAMN05421760_103171"/>
<reference evidence="5" key="1">
    <citation type="submission" date="2017-01" db="EMBL/GenBank/DDBJ databases">
        <authorList>
            <person name="Varghese N."/>
            <person name="Submissions S."/>
        </authorList>
    </citation>
    <scope>NUCLEOTIDE SEQUENCE [LARGE SCALE GENOMIC DNA]</scope>
    <source>
        <strain evidence="5">DSM 22306</strain>
    </source>
</reference>
<evidence type="ECO:0000313" key="4">
    <source>
        <dbReference type="EMBL" id="SIS67986.1"/>
    </source>
</evidence>
<dbReference type="PANTHER" id="PTHR43649:SF12">
    <property type="entry name" value="DIACETYLCHITOBIOSE BINDING PROTEIN DASA"/>
    <property type="match status" value="1"/>
</dbReference>
<evidence type="ECO:0000256" key="1">
    <source>
        <dbReference type="ARBA" id="ARBA00004418"/>
    </source>
</evidence>
<protein>
    <submittedName>
        <fullName evidence="4">Sorbitol-binding protein /mannitol-binding protein</fullName>
    </submittedName>
</protein>
<dbReference type="OrthoDB" id="5897001at2"/>
<accession>A0A1N7L2L2</accession>
<dbReference type="CDD" id="cd13585">
    <property type="entry name" value="PBP2_TMBP_like"/>
    <property type="match status" value="1"/>
</dbReference>